<keyword evidence="2" id="KW-1185">Reference proteome</keyword>
<sequence length="75" mass="7812">AAAICGALRRIAPNATTASELAKHLAVDRQAVDAALDILAALAAVDTMPRGEDRMARLHARLRARVSDVPVVGLS</sequence>
<feature type="non-terminal residue" evidence="1">
    <location>
        <position position="1"/>
    </location>
</feature>
<gene>
    <name evidence="1" type="ORF">MKW35_16420</name>
</gene>
<dbReference type="InterPro" id="IPR036390">
    <property type="entry name" value="WH_DNA-bd_sf"/>
</dbReference>
<organism evidence="1 2">
    <name type="scientific">Aestuariibaculum lutulentum</name>
    <dbReference type="NCBI Taxonomy" id="2920935"/>
    <lineage>
        <taxon>Bacteria</taxon>
        <taxon>Pseudomonadati</taxon>
        <taxon>Bacteroidota</taxon>
        <taxon>Flavobacteriia</taxon>
        <taxon>Flavobacteriales</taxon>
        <taxon>Flavobacteriaceae</taxon>
    </lineage>
</organism>
<dbReference type="Gene3D" id="1.10.10.10">
    <property type="entry name" value="Winged helix-like DNA-binding domain superfamily/Winged helix DNA-binding domain"/>
    <property type="match status" value="1"/>
</dbReference>
<dbReference type="SUPFAM" id="SSF46785">
    <property type="entry name" value="Winged helix' DNA-binding domain"/>
    <property type="match status" value="1"/>
</dbReference>
<comment type="caution">
    <text evidence="1">The sequence shown here is derived from an EMBL/GenBank/DDBJ whole genome shotgun (WGS) entry which is preliminary data.</text>
</comment>
<dbReference type="RefSeq" id="WP_240575603.1">
    <property type="nucleotide sequence ID" value="NZ_JAKVQD010000080.1"/>
</dbReference>
<proteinExistence type="predicted"/>
<dbReference type="Proteomes" id="UP001156141">
    <property type="component" value="Unassembled WGS sequence"/>
</dbReference>
<name>A0ABS9RMM0_9FLAO</name>
<dbReference type="EMBL" id="JAKVQD010000080">
    <property type="protein sequence ID" value="MCH4554208.1"/>
    <property type="molecule type" value="Genomic_DNA"/>
</dbReference>
<protein>
    <submittedName>
        <fullName evidence="1">Uncharacterized protein</fullName>
    </submittedName>
</protein>
<evidence type="ECO:0000313" key="2">
    <source>
        <dbReference type="Proteomes" id="UP001156141"/>
    </source>
</evidence>
<accession>A0ABS9RMM0</accession>
<evidence type="ECO:0000313" key="1">
    <source>
        <dbReference type="EMBL" id="MCH4554208.1"/>
    </source>
</evidence>
<dbReference type="InterPro" id="IPR036388">
    <property type="entry name" value="WH-like_DNA-bd_sf"/>
</dbReference>
<reference evidence="1" key="1">
    <citation type="submission" date="2022-02" db="EMBL/GenBank/DDBJ databases">
        <title>Aestuariibaculum sp., a marine bacterium isolated from sediment in Guangxi.</title>
        <authorList>
            <person name="Ying J."/>
        </authorList>
    </citation>
    <scope>NUCLEOTIDE SEQUENCE</scope>
    <source>
        <strain evidence="1">L182</strain>
    </source>
</reference>